<evidence type="ECO:0000313" key="5">
    <source>
        <dbReference type="Proteomes" id="UP001497392"/>
    </source>
</evidence>
<protein>
    <submittedName>
        <fullName evidence="4">G8524 protein</fullName>
    </submittedName>
</protein>
<dbReference type="PROSITE" id="PS50222">
    <property type="entry name" value="EF_HAND_2"/>
    <property type="match status" value="2"/>
</dbReference>
<reference evidence="4 5" key="1">
    <citation type="submission" date="2024-06" db="EMBL/GenBank/DDBJ databases">
        <authorList>
            <person name="Kraege A."/>
            <person name="Thomma B."/>
        </authorList>
    </citation>
    <scope>NUCLEOTIDE SEQUENCE [LARGE SCALE GENOMIC DNA]</scope>
</reference>
<dbReference type="InterPro" id="IPR011992">
    <property type="entry name" value="EF-hand-dom_pair"/>
</dbReference>
<dbReference type="SUPFAM" id="SSF52833">
    <property type="entry name" value="Thioredoxin-like"/>
    <property type="match status" value="1"/>
</dbReference>
<accession>A0ABP1G345</accession>
<dbReference type="Proteomes" id="UP001497392">
    <property type="component" value="Unassembled WGS sequence"/>
</dbReference>
<evidence type="ECO:0000313" key="4">
    <source>
        <dbReference type="EMBL" id="CAL5225664.1"/>
    </source>
</evidence>
<keyword evidence="5" id="KW-1185">Reference proteome</keyword>
<dbReference type="Gene3D" id="3.40.30.10">
    <property type="entry name" value="Glutaredoxin"/>
    <property type="match status" value="1"/>
</dbReference>
<dbReference type="PROSITE" id="PS00018">
    <property type="entry name" value="EF_HAND_1"/>
    <property type="match status" value="1"/>
</dbReference>
<dbReference type="Gene3D" id="1.10.238.10">
    <property type="entry name" value="EF-hand"/>
    <property type="match status" value="1"/>
</dbReference>
<dbReference type="Pfam" id="PF00085">
    <property type="entry name" value="Thioredoxin"/>
    <property type="match status" value="1"/>
</dbReference>
<sequence>MLVQRKVLKGADTVNSTEVSGSIDDEHAVNRNLNSLSNLSDLFHKADINGDGVIDRDELKILLQSTNHGAETISKHPSWISEEEVTTWLSKYDWDKSGDISFAEFAALVRGGALLDGKLEEYEAAWQAAGGEDISTQALGDLFKKLGQPLDAYRLSTIEARLSLAKTGGKITFPHFLEMFRADLLDLKEIMRFLQMGSSAPTSETATVPELKSGEVNFIWSEEEFDWVLSEHAQQLIVLEASLTWCRPCKGFERAFQKFASAYAKTVFLKFYGNHSEGTKHLFETRLQTPMTPTFTFWRQGKQLHEHHGANKVKMDAALQSLLEPDENPLTGANAFKKQVFQAKVGLS</sequence>
<dbReference type="EMBL" id="CAXHTA020000012">
    <property type="protein sequence ID" value="CAL5225664.1"/>
    <property type="molecule type" value="Genomic_DNA"/>
</dbReference>
<keyword evidence="2" id="KW-1015">Disulfide bond</keyword>
<evidence type="ECO:0000256" key="1">
    <source>
        <dbReference type="ARBA" id="ARBA00022837"/>
    </source>
</evidence>
<dbReference type="InterPro" id="IPR036249">
    <property type="entry name" value="Thioredoxin-like_sf"/>
</dbReference>
<dbReference type="InterPro" id="IPR013766">
    <property type="entry name" value="Thioredoxin_domain"/>
</dbReference>
<feature type="domain" description="EF-hand" evidence="3">
    <location>
        <begin position="34"/>
        <end position="69"/>
    </location>
</feature>
<dbReference type="CDD" id="cd00051">
    <property type="entry name" value="EFh"/>
    <property type="match status" value="1"/>
</dbReference>
<dbReference type="PANTHER" id="PTHR46115">
    <property type="entry name" value="THIOREDOXIN-LIKE PROTEIN 1"/>
    <property type="match status" value="1"/>
</dbReference>
<name>A0ABP1G345_9CHLO</name>
<dbReference type="InterPro" id="IPR002048">
    <property type="entry name" value="EF_hand_dom"/>
</dbReference>
<dbReference type="CDD" id="cd02947">
    <property type="entry name" value="TRX_family"/>
    <property type="match status" value="1"/>
</dbReference>
<dbReference type="SMART" id="SM00054">
    <property type="entry name" value="EFh"/>
    <property type="match status" value="2"/>
</dbReference>
<dbReference type="SUPFAM" id="SSF47473">
    <property type="entry name" value="EF-hand"/>
    <property type="match status" value="1"/>
</dbReference>
<comment type="caution">
    <text evidence="4">The sequence shown here is derived from an EMBL/GenBank/DDBJ whole genome shotgun (WGS) entry which is preliminary data.</text>
</comment>
<gene>
    <name evidence="4" type="primary">g8524</name>
    <name evidence="4" type="ORF">VP750_LOCUS7323</name>
</gene>
<evidence type="ECO:0000259" key="3">
    <source>
        <dbReference type="PROSITE" id="PS50222"/>
    </source>
</evidence>
<dbReference type="Pfam" id="PF13499">
    <property type="entry name" value="EF-hand_7"/>
    <property type="match status" value="1"/>
</dbReference>
<dbReference type="InterPro" id="IPR018247">
    <property type="entry name" value="EF_Hand_1_Ca_BS"/>
</dbReference>
<keyword evidence="1" id="KW-0106">Calcium</keyword>
<proteinExistence type="predicted"/>
<organism evidence="4 5">
    <name type="scientific">Coccomyxa viridis</name>
    <dbReference type="NCBI Taxonomy" id="1274662"/>
    <lineage>
        <taxon>Eukaryota</taxon>
        <taxon>Viridiplantae</taxon>
        <taxon>Chlorophyta</taxon>
        <taxon>core chlorophytes</taxon>
        <taxon>Trebouxiophyceae</taxon>
        <taxon>Trebouxiophyceae incertae sedis</taxon>
        <taxon>Coccomyxaceae</taxon>
        <taxon>Coccomyxa</taxon>
    </lineage>
</organism>
<feature type="domain" description="EF-hand" evidence="3">
    <location>
        <begin position="80"/>
        <end position="115"/>
    </location>
</feature>
<evidence type="ECO:0000256" key="2">
    <source>
        <dbReference type="ARBA" id="ARBA00023157"/>
    </source>
</evidence>